<comment type="caution">
    <text evidence="3">The sequence shown here is derived from an EMBL/GenBank/DDBJ whole genome shotgun (WGS) entry which is preliminary data.</text>
</comment>
<gene>
    <name evidence="3" type="ORF">B0H17DRAFT_934928</name>
</gene>
<organism evidence="3 4">
    <name type="scientific">Mycena rosella</name>
    <name type="common">Pink bonnet</name>
    <name type="synonym">Agaricus rosellus</name>
    <dbReference type="NCBI Taxonomy" id="1033263"/>
    <lineage>
        <taxon>Eukaryota</taxon>
        <taxon>Fungi</taxon>
        <taxon>Dikarya</taxon>
        <taxon>Basidiomycota</taxon>
        <taxon>Agaricomycotina</taxon>
        <taxon>Agaricomycetes</taxon>
        <taxon>Agaricomycetidae</taxon>
        <taxon>Agaricales</taxon>
        <taxon>Marasmiineae</taxon>
        <taxon>Mycenaceae</taxon>
        <taxon>Mycena</taxon>
    </lineage>
</organism>
<proteinExistence type="predicted"/>
<feature type="region of interest" description="Disordered" evidence="1">
    <location>
        <begin position="128"/>
        <end position="223"/>
    </location>
</feature>
<feature type="chain" id="PRO_5042226434" description="Ser-Thr-rich glycosyl-phosphatidyl-inositol-anchored membrane family-domain-containing protein" evidence="2">
    <location>
        <begin position="22"/>
        <end position="251"/>
    </location>
</feature>
<evidence type="ECO:0000313" key="3">
    <source>
        <dbReference type="EMBL" id="KAJ7691626.1"/>
    </source>
</evidence>
<feature type="signal peptide" evidence="2">
    <location>
        <begin position="1"/>
        <end position="21"/>
    </location>
</feature>
<feature type="compositionally biased region" description="Polar residues" evidence="1">
    <location>
        <begin position="202"/>
        <end position="223"/>
    </location>
</feature>
<keyword evidence="2" id="KW-0732">Signal</keyword>
<accession>A0AAD7GF66</accession>
<dbReference type="EMBL" id="JARKIE010000057">
    <property type="protein sequence ID" value="KAJ7691626.1"/>
    <property type="molecule type" value="Genomic_DNA"/>
</dbReference>
<evidence type="ECO:0008006" key="5">
    <source>
        <dbReference type="Google" id="ProtNLM"/>
    </source>
</evidence>
<dbReference type="PANTHER" id="PTHR40633:SF1">
    <property type="entry name" value="GPI ANCHORED SERINE-THREONINE RICH PROTEIN (AFU_ORTHOLOGUE AFUA_1G03630)"/>
    <property type="match status" value="1"/>
</dbReference>
<reference evidence="3" key="1">
    <citation type="submission" date="2023-03" db="EMBL/GenBank/DDBJ databases">
        <title>Massive genome expansion in bonnet fungi (Mycena s.s.) driven by repeated elements and novel gene families across ecological guilds.</title>
        <authorList>
            <consortium name="Lawrence Berkeley National Laboratory"/>
            <person name="Harder C.B."/>
            <person name="Miyauchi S."/>
            <person name="Viragh M."/>
            <person name="Kuo A."/>
            <person name="Thoen E."/>
            <person name="Andreopoulos B."/>
            <person name="Lu D."/>
            <person name="Skrede I."/>
            <person name="Drula E."/>
            <person name="Henrissat B."/>
            <person name="Morin E."/>
            <person name="Kohler A."/>
            <person name="Barry K."/>
            <person name="LaButti K."/>
            <person name="Morin E."/>
            <person name="Salamov A."/>
            <person name="Lipzen A."/>
            <person name="Mereny Z."/>
            <person name="Hegedus B."/>
            <person name="Baldrian P."/>
            <person name="Stursova M."/>
            <person name="Weitz H."/>
            <person name="Taylor A."/>
            <person name="Grigoriev I.V."/>
            <person name="Nagy L.G."/>
            <person name="Martin F."/>
            <person name="Kauserud H."/>
        </authorList>
    </citation>
    <scope>NUCLEOTIDE SEQUENCE</scope>
    <source>
        <strain evidence="3">CBHHK067</strain>
    </source>
</reference>
<dbReference type="Proteomes" id="UP001221757">
    <property type="component" value="Unassembled WGS sequence"/>
</dbReference>
<evidence type="ECO:0000256" key="2">
    <source>
        <dbReference type="SAM" id="SignalP"/>
    </source>
</evidence>
<protein>
    <recommendedName>
        <fullName evidence="5">Ser-Thr-rich glycosyl-phosphatidyl-inositol-anchored membrane family-domain-containing protein</fullName>
    </recommendedName>
</protein>
<feature type="compositionally biased region" description="Polar residues" evidence="1">
    <location>
        <begin position="128"/>
        <end position="145"/>
    </location>
</feature>
<sequence>MFASTLFTAVLASSAVLMSQADVQPNEPGGAPGSESFNQGASCHIGWAGDSDTGSTAWKNMAIELMTGPNVPVIHLTTVALGQDGTVAGTFNYTCPEVTPNSPIYFYQFTAPGATNATYTTRFTIAGTDGSSTPATETVQPNGQAVSWGKGALADPSTAVAAPTFNSTGSTGAPNSASNPGPSASGNQGSSSSGTSTSSASTPVNSGNATGTTPPAQKSGNSAAGQPIVLSTRMWPVVATLTLSAMAFTIL</sequence>
<feature type="compositionally biased region" description="Low complexity" evidence="1">
    <location>
        <begin position="172"/>
        <end position="201"/>
    </location>
</feature>
<dbReference type="InterPro" id="IPR052982">
    <property type="entry name" value="SRP1/TIP1-like"/>
</dbReference>
<keyword evidence="4" id="KW-1185">Reference proteome</keyword>
<evidence type="ECO:0000313" key="4">
    <source>
        <dbReference type="Proteomes" id="UP001221757"/>
    </source>
</evidence>
<evidence type="ECO:0000256" key="1">
    <source>
        <dbReference type="SAM" id="MobiDB-lite"/>
    </source>
</evidence>
<name>A0AAD7GF66_MYCRO</name>
<dbReference type="AlphaFoldDB" id="A0AAD7GF66"/>
<dbReference type="PANTHER" id="PTHR40633">
    <property type="entry name" value="MATRIX PROTEIN, PUTATIVE (AFU_ORTHOLOGUE AFUA_8G05410)-RELATED"/>
    <property type="match status" value="1"/>
</dbReference>